<dbReference type="Proteomes" id="UP000034617">
    <property type="component" value="Unassembled WGS sequence"/>
</dbReference>
<protein>
    <submittedName>
        <fullName evidence="1">Uncharacterized protein</fullName>
    </submittedName>
</protein>
<evidence type="ECO:0000313" key="1">
    <source>
        <dbReference type="EMBL" id="KKT35111.1"/>
    </source>
</evidence>
<name>A0A0G1GJK7_9BACT</name>
<comment type="caution">
    <text evidence="1">The sequence shown here is derived from an EMBL/GenBank/DDBJ whole genome shotgun (WGS) entry which is preliminary data.</text>
</comment>
<reference evidence="1 2" key="1">
    <citation type="journal article" date="2015" name="Nature">
        <title>rRNA introns, odd ribosomes, and small enigmatic genomes across a large radiation of phyla.</title>
        <authorList>
            <person name="Brown C.T."/>
            <person name="Hug L.A."/>
            <person name="Thomas B.C."/>
            <person name="Sharon I."/>
            <person name="Castelle C.J."/>
            <person name="Singh A."/>
            <person name="Wilkins M.J."/>
            <person name="Williams K.H."/>
            <person name="Banfield J.F."/>
        </authorList>
    </citation>
    <scope>NUCLEOTIDE SEQUENCE [LARGE SCALE GENOMIC DNA]</scope>
</reference>
<sequence>MVVSAVIGVILTLSVFYSGYQYTYWGDEVMHVHMVYLLSSGYTIFKDFFSIHAPLFFPLPALPWNPSGLCGYL</sequence>
<gene>
    <name evidence="1" type="ORF">UW22_C0059G0009</name>
</gene>
<dbReference type="EMBL" id="LCHM01000059">
    <property type="protein sequence ID" value="KKT35111.1"/>
    <property type="molecule type" value="Genomic_DNA"/>
</dbReference>
<evidence type="ECO:0000313" key="2">
    <source>
        <dbReference type="Proteomes" id="UP000034617"/>
    </source>
</evidence>
<dbReference type="AlphaFoldDB" id="A0A0G1GJK7"/>
<proteinExistence type="predicted"/>
<organism evidence="1 2">
    <name type="scientific">Candidatus Gottesmanbacteria bacterium GW2011_GWB1_44_11c</name>
    <dbReference type="NCBI Taxonomy" id="1618447"/>
    <lineage>
        <taxon>Bacteria</taxon>
        <taxon>Candidatus Gottesmaniibacteriota</taxon>
    </lineage>
</organism>
<accession>A0A0G1GJK7</accession>